<protein>
    <submittedName>
        <fullName evidence="1">Uncharacterized protein</fullName>
    </submittedName>
</protein>
<evidence type="ECO:0000313" key="2">
    <source>
        <dbReference type="Proteomes" id="UP001497453"/>
    </source>
</evidence>
<dbReference type="Proteomes" id="UP001497453">
    <property type="component" value="Chromosome 1"/>
</dbReference>
<dbReference type="EMBL" id="OZ037944">
    <property type="protein sequence ID" value="CAL1694804.1"/>
    <property type="molecule type" value="Genomic_DNA"/>
</dbReference>
<name>A0ABP1CJC1_9APHY</name>
<organism evidence="1 2">
    <name type="scientific">Somion occarium</name>
    <dbReference type="NCBI Taxonomy" id="3059160"/>
    <lineage>
        <taxon>Eukaryota</taxon>
        <taxon>Fungi</taxon>
        <taxon>Dikarya</taxon>
        <taxon>Basidiomycota</taxon>
        <taxon>Agaricomycotina</taxon>
        <taxon>Agaricomycetes</taxon>
        <taxon>Polyporales</taxon>
        <taxon>Cerrenaceae</taxon>
        <taxon>Somion</taxon>
    </lineage>
</organism>
<proteinExistence type="predicted"/>
<sequence length="170" mass="19432">MSFKPINDKDQLRLLKSGVQSKLRSTFKPRYHSRTGSAITLSATDSECSTLVDFGFDNCYSQSPLQTEDERPEHLLEEDNTAWCRGKLRRAQTSSARRRSTHIASDADMIDAEMLDEEDRAWSIPNKSTTKNSRPSSRFFSGISSRYHHTSVRQPGIQSELLDVEDRAWM</sequence>
<accession>A0ABP1CJC1</accession>
<gene>
    <name evidence="1" type="ORF">GFSPODELE1_LOCUS469</name>
</gene>
<keyword evidence="2" id="KW-1185">Reference proteome</keyword>
<evidence type="ECO:0000313" key="1">
    <source>
        <dbReference type="EMBL" id="CAL1694804.1"/>
    </source>
</evidence>
<reference evidence="2" key="1">
    <citation type="submission" date="2024-04" db="EMBL/GenBank/DDBJ databases">
        <authorList>
            <person name="Shaw F."/>
            <person name="Minotto A."/>
        </authorList>
    </citation>
    <scope>NUCLEOTIDE SEQUENCE [LARGE SCALE GENOMIC DNA]</scope>
</reference>